<dbReference type="InterPro" id="IPR036390">
    <property type="entry name" value="WH_DNA-bd_sf"/>
</dbReference>
<dbReference type="PANTHER" id="PTHR38445">
    <property type="entry name" value="HTH-TYPE TRANSCRIPTIONAL REPRESSOR YTRA"/>
    <property type="match status" value="1"/>
</dbReference>
<evidence type="ECO:0000259" key="4">
    <source>
        <dbReference type="PROSITE" id="PS50949"/>
    </source>
</evidence>
<organism evidence="5 6">
    <name type="scientific">Arcicella rosea</name>
    <dbReference type="NCBI Taxonomy" id="502909"/>
    <lineage>
        <taxon>Bacteria</taxon>
        <taxon>Pseudomonadati</taxon>
        <taxon>Bacteroidota</taxon>
        <taxon>Cytophagia</taxon>
        <taxon>Cytophagales</taxon>
        <taxon>Flectobacillaceae</taxon>
        <taxon>Arcicella</taxon>
    </lineage>
</organism>
<gene>
    <name evidence="5" type="ORF">HNP25_003636</name>
</gene>
<proteinExistence type="predicted"/>
<dbReference type="EMBL" id="JACHKT010000033">
    <property type="protein sequence ID" value="MBB6004966.1"/>
    <property type="molecule type" value="Genomic_DNA"/>
</dbReference>
<dbReference type="SMART" id="SM00345">
    <property type="entry name" value="HTH_GNTR"/>
    <property type="match status" value="1"/>
</dbReference>
<dbReference type="AlphaFoldDB" id="A0A841EPX4"/>
<dbReference type="InterPro" id="IPR028082">
    <property type="entry name" value="Peripla_BP_I"/>
</dbReference>
<feature type="domain" description="HTH gntR-type" evidence="4">
    <location>
        <begin position="46"/>
        <end position="114"/>
    </location>
</feature>
<dbReference type="GO" id="GO:0003677">
    <property type="term" value="F:DNA binding"/>
    <property type="evidence" value="ECO:0007669"/>
    <property type="project" value="UniProtKB-KW"/>
</dbReference>
<dbReference type="PROSITE" id="PS50949">
    <property type="entry name" value="HTH_GNTR"/>
    <property type="match status" value="1"/>
</dbReference>
<dbReference type="PANTHER" id="PTHR38445:SF10">
    <property type="entry name" value="GNTR-FAMILY TRANSCRIPTIONAL REGULATOR"/>
    <property type="match status" value="1"/>
</dbReference>
<reference evidence="5 6" key="1">
    <citation type="submission" date="2020-08" db="EMBL/GenBank/DDBJ databases">
        <title>Functional genomics of gut bacteria from endangered species of beetles.</title>
        <authorList>
            <person name="Carlos-Shanley C."/>
        </authorList>
    </citation>
    <scope>NUCLEOTIDE SEQUENCE [LARGE SCALE GENOMIC DNA]</scope>
    <source>
        <strain evidence="5 6">S00070</strain>
    </source>
</reference>
<keyword evidence="2 5" id="KW-0238">DNA-binding</keyword>
<keyword evidence="6" id="KW-1185">Reference proteome</keyword>
<keyword evidence="1" id="KW-0805">Transcription regulation</keyword>
<dbReference type="Gene3D" id="3.40.50.2300">
    <property type="match status" value="2"/>
</dbReference>
<evidence type="ECO:0000256" key="2">
    <source>
        <dbReference type="ARBA" id="ARBA00023125"/>
    </source>
</evidence>
<dbReference type="GO" id="GO:0003700">
    <property type="term" value="F:DNA-binding transcription factor activity"/>
    <property type="evidence" value="ECO:0007669"/>
    <property type="project" value="InterPro"/>
</dbReference>
<evidence type="ECO:0000256" key="3">
    <source>
        <dbReference type="ARBA" id="ARBA00023163"/>
    </source>
</evidence>
<dbReference type="SUPFAM" id="SSF46785">
    <property type="entry name" value="Winged helix' DNA-binding domain"/>
    <property type="match status" value="1"/>
</dbReference>
<comment type="caution">
    <text evidence="5">The sequence shown here is derived from an EMBL/GenBank/DDBJ whole genome shotgun (WGS) entry which is preliminary data.</text>
</comment>
<name>A0A841EPX4_9BACT</name>
<accession>A0A841EPX4</accession>
<dbReference type="Proteomes" id="UP000524404">
    <property type="component" value="Unassembled WGS sequence"/>
</dbReference>
<protein>
    <submittedName>
        <fullName evidence="5">DNA-binding transcriptional regulator YhcF (GntR family)</fullName>
    </submittedName>
</protein>
<dbReference type="InterPro" id="IPR000524">
    <property type="entry name" value="Tscrpt_reg_HTH_GntR"/>
</dbReference>
<evidence type="ECO:0000256" key="1">
    <source>
        <dbReference type="ARBA" id="ARBA00023015"/>
    </source>
</evidence>
<dbReference type="Gene3D" id="1.10.10.10">
    <property type="entry name" value="Winged helix-like DNA-binding domain superfamily/Winged helix DNA-binding domain"/>
    <property type="match status" value="1"/>
</dbReference>
<keyword evidence="3" id="KW-0804">Transcription</keyword>
<evidence type="ECO:0000313" key="6">
    <source>
        <dbReference type="Proteomes" id="UP000524404"/>
    </source>
</evidence>
<evidence type="ECO:0000313" key="5">
    <source>
        <dbReference type="EMBL" id="MBB6004966.1"/>
    </source>
</evidence>
<dbReference type="Pfam" id="PF00392">
    <property type="entry name" value="GntR"/>
    <property type="match status" value="1"/>
</dbReference>
<sequence length="371" mass="42258">MSKCNCAIDGFVYYLLLPINSNPIYPTNKMIKTFREFSQNKQDSKTPKYQQLVNTLLIDIESGNLQTGQRLPSINEASEECYLSRDTVERAYSELHRLGVITSIFRKGYFISGKSAKTKTKVFFLVGKITENNKAIFNAFVNASNKDVTVDIFTYNYKSDNFREIINNHLGNYHYYVIMPHLIEESEENIKCLKKISGERLIFLEQSLASLHGLNSSILSNSGDEIAQVMQQNIKHFKKYKTLNLVLTEDEYFDSELITGFRDFCETNHFDFQVLDGFQDEEVMPGNAYLTMDDVDLVAVIKSAEQQNFTLGKEIGLISLNDNCYKEILAGGITIISSKPTEIGKMAANIIQVGKRQQVQVPMEMVLRKSL</sequence>
<dbReference type="InterPro" id="IPR036388">
    <property type="entry name" value="WH-like_DNA-bd_sf"/>
</dbReference>
<dbReference type="SUPFAM" id="SSF53822">
    <property type="entry name" value="Periplasmic binding protein-like I"/>
    <property type="match status" value="1"/>
</dbReference>
<dbReference type="CDD" id="cd07377">
    <property type="entry name" value="WHTH_GntR"/>
    <property type="match status" value="1"/>
</dbReference>